<feature type="region of interest" description="Disordered" evidence="1">
    <location>
        <begin position="639"/>
        <end position="695"/>
    </location>
</feature>
<feature type="compositionally biased region" description="Acidic residues" evidence="1">
    <location>
        <begin position="392"/>
        <end position="416"/>
    </location>
</feature>
<name>A0A2A9NPS6_9AGAR</name>
<feature type="region of interest" description="Disordered" evidence="1">
    <location>
        <begin position="96"/>
        <end position="434"/>
    </location>
</feature>
<feature type="compositionally biased region" description="Polar residues" evidence="1">
    <location>
        <begin position="20"/>
        <end position="29"/>
    </location>
</feature>
<feature type="compositionally biased region" description="Basic and acidic residues" evidence="1">
    <location>
        <begin position="123"/>
        <end position="143"/>
    </location>
</feature>
<dbReference type="STRING" id="703135.A0A2A9NPS6"/>
<feature type="compositionally biased region" description="Basic residues" evidence="1">
    <location>
        <begin position="1442"/>
        <end position="1455"/>
    </location>
</feature>
<feature type="compositionally biased region" description="Polar residues" evidence="1">
    <location>
        <begin position="1753"/>
        <end position="1765"/>
    </location>
</feature>
<feature type="compositionally biased region" description="Acidic residues" evidence="1">
    <location>
        <begin position="295"/>
        <end position="321"/>
    </location>
</feature>
<feature type="region of interest" description="Disordered" evidence="1">
    <location>
        <begin position="531"/>
        <end position="554"/>
    </location>
</feature>
<feature type="compositionally biased region" description="Acidic residues" evidence="1">
    <location>
        <begin position="1815"/>
        <end position="1825"/>
    </location>
</feature>
<feature type="region of interest" description="Disordered" evidence="1">
    <location>
        <begin position="1"/>
        <end position="41"/>
    </location>
</feature>
<dbReference type="Proteomes" id="UP000242287">
    <property type="component" value="Unassembled WGS sequence"/>
</dbReference>
<keyword evidence="3" id="KW-1185">Reference proteome</keyword>
<protein>
    <submittedName>
        <fullName evidence="2">Uncharacterized protein</fullName>
    </submittedName>
</protein>
<dbReference type="OrthoDB" id="2804229at2759"/>
<evidence type="ECO:0000313" key="3">
    <source>
        <dbReference type="Proteomes" id="UP000242287"/>
    </source>
</evidence>
<feature type="compositionally biased region" description="Basic and acidic residues" evidence="1">
    <location>
        <begin position="1492"/>
        <end position="1501"/>
    </location>
</feature>
<feature type="compositionally biased region" description="Acidic residues" evidence="1">
    <location>
        <begin position="190"/>
        <end position="199"/>
    </location>
</feature>
<feature type="region of interest" description="Disordered" evidence="1">
    <location>
        <begin position="1312"/>
        <end position="1362"/>
    </location>
</feature>
<feature type="compositionally biased region" description="Acidic residues" evidence="1">
    <location>
        <begin position="340"/>
        <end position="369"/>
    </location>
</feature>
<feature type="compositionally biased region" description="Basic residues" evidence="1">
    <location>
        <begin position="1524"/>
        <end position="1533"/>
    </location>
</feature>
<accession>A0A2A9NPS6</accession>
<feature type="compositionally biased region" description="Acidic residues" evidence="1">
    <location>
        <begin position="652"/>
        <end position="664"/>
    </location>
</feature>
<feature type="compositionally biased region" description="Polar residues" evidence="1">
    <location>
        <begin position="535"/>
        <end position="546"/>
    </location>
</feature>
<feature type="compositionally biased region" description="Basic and acidic residues" evidence="1">
    <location>
        <begin position="1271"/>
        <end position="1280"/>
    </location>
</feature>
<feature type="compositionally biased region" description="Polar residues" evidence="1">
    <location>
        <begin position="1582"/>
        <end position="1602"/>
    </location>
</feature>
<gene>
    <name evidence="2" type="ORF">AMATHDRAFT_2368</name>
</gene>
<feature type="compositionally biased region" description="Basic and acidic residues" evidence="1">
    <location>
        <begin position="1387"/>
        <end position="1401"/>
    </location>
</feature>
<evidence type="ECO:0000256" key="1">
    <source>
        <dbReference type="SAM" id="MobiDB-lite"/>
    </source>
</evidence>
<feature type="region of interest" description="Disordered" evidence="1">
    <location>
        <begin position="1582"/>
        <end position="1610"/>
    </location>
</feature>
<feature type="region of interest" description="Disordered" evidence="1">
    <location>
        <begin position="1810"/>
        <end position="1926"/>
    </location>
</feature>
<proteinExistence type="predicted"/>
<feature type="region of interest" description="Disordered" evidence="1">
    <location>
        <begin position="1118"/>
        <end position="1152"/>
    </location>
</feature>
<dbReference type="EMBL" id="KZ301981">
    <property type="protein sequence ID" value="PFH52118.1"/>
    <property type="molecule type" value="Genomic_DNA"/>
</dbReference>
<feature type="compositionally biased region" description="Basic and acidic residues" evidence="1">
    <location>
        <begin position="171"/>
        <end position="181"/>
    </location>
</feature>
<feature type="compositionally biased region" description="Low complexity" evidence="1">
    <location>
        <begin position="1331"/>
        <end position="1346"/>
    </location>
</feature>
<feature type="region of interest" description="Disordered" evidence="1">
    <location>
        <begin position="1271"/>
        <end position="1300"/>
    </location>
</feature>
<feature type="compositionally biased region" description="Low complexity" evidence="1">
    <location>
        <begin position="1766"/>
        <end position="1792"/>
    </location>
</feature>
<feature type="compositionally biased region" description="Acidic residues" evidence="1">
    <location>
        <begin position="235"/>
        <end position="259"/>
    </location>
</feature>
<organism evidence="2 3">
    <name type="scientific">Amanita thiersii Skay4041</name>
    <dbReference type="NCBI Taxonomy" id="703135"/>
    <lineage>
        <taxon>Eukaryota</taxon>
        <taxon>Fungi</taxon>
        <taxon>Dikarya</taxon>
        <taxon>Basidiomycota</taxon>
        <taxon>Agaricomycotina</taxon>
        <taxon>Agaricomycetes</taxon>
        <taxon>Agaricomycetidae</taxon>
        <taxon>Agaricales</taxon>
        <taxon>Pluteineae</taxon>
        <taxon>Amanitaceae</taxon>
        <taxon>Amanita</taxon>
    </lineage>
</organism>
<feature type="compositionally biased region" description="Basic and acidic residues" evidence="1">
    <location>
        <begin position="1826"/>
        <end position="1844"/>
    </location>
</feature>
<feature type="compositionally biased region" description="Acidic residues" evidence="1">
    <location>
        <begin position="159"/>
        <end position="170"/>
    </location>
</feature>
<feature type="region of interest" description="Disordered" evidence="1">
    <location>
        <begin position="1732"/>
        <end position="1792"/>
    </location>
</feature>
<feature type="compositionally biased region" description="Basic and acidic residues" evidence="1">
    <location>
        <begin position="1901"/>
        <end position="1919"/>
    </location>
</feature>
<feature type="compositionally biased region" description="Polar residues" evidence="1">
    <location>
        <begin position="642"/>
        <end position="651"/>
    </location>
</feature>
<sequence>MHSSFSFSSPRHPIVPHPTPVSSKKQYTLSKPPLPRPPVVNPYDKFTQSEFDHWINGITGALRKALGHETDEDTRSAEQVSVSNLFTDSSRKVIPHSTYHVSSQDEDEEEYHSEGDVMNDSLAEIKFRHIARQEKGKARDPREGPGLFSTDKGARDTPIEIDLESEGSEVNEERDGQHRDLVSSLSSPYLDEDELDDDEVAQHLSLVQQSDGEEDDDSIEGQPLESFLRTHRLSDDEDTQQPQDLSDEEDSKDSEEEQEQLSPDHVIDLLSSDDEHQPQIPTQGTRGEKEHDSEGEYESSEAETENGDENDENEDGVDEEILLPPRLQAHIRRHPPFVDEREESGEDEEGDGDEEDGGEEDEDGEDEDGYNIAPQHISGHKDSPGRDIINLDSDDEEVDQLQEEEDAIVQPVEDDTSFPPHTDGTQPRVEIQDPWLGPQTYAQDYYAGGAVLASPGHPGLLNPHHLGINDDGYDFLTPGVITPTESYKDDAGGKPRLGDIQVSNLRSHMEAGTPNDSLDNMDVVSDVAAIGSPVMDSQTHNTLSPDSSEKDKERLNAASVYQTASVERLLKPSAIPAGSDQHRQKMSDVQLAPPVQVIMQDDEDAARLAEAAFDKLCEEIDAEITEVGAKAVEVESYEVTPSVGNQLSSTGEDIEASDVDEVEPESPHVLPLGTSDLGIEPVSDDDRSTPPVQEAGTITVIEVTPMTESGGLGAEQIDSEQEVQTTNVTEMPSPSLGPAEPIGEDPVVIAVPPAVQQVAEADHEQQQLPTPPAEQEVFSHHSQKHTLSLPLNHESGDFIVVHETSQAIAGSSSQVLTESATIAADSKEEELIGNENASTEELTTDPLAPITSLVVDTSVIPPATTDSDNAELAQPAAKATEPVIDQTFKETTPALPVIDKADVSITVEDDHKPSIETTGPFDTLVGSQTYTVIEAAEEEVTDEDADGEADPDLEVQSIYTELGSIVHKADYLVEEVLSESARSTEEPANLFFELLNDDVIDLRPSEANEPAVTHLEEKVSVGIEEGPYMTFVSPSLEEDDIASSREASPDLVYPDFPTRSQSPAINLVVENNSLSEKEIARDVDQTQTEDKLETPADAAANAIYYKDSISLNVPVLDQAHEDAPSPPSAKQNLEVPPETSSPQIPGLGTRPLPEPENYIPTDEIPGLTWSTIAASVQPANIEDTNVLLPRSASCPDVTLSMAQTFSPATSYHLSSLPRRPTHPFLFGDPYPYSLSTPRFETVQNDFLNLVSGSDDAEQEIFMSSVDMEFKDGPEEQRDEGTAIVESEQSGMKDAIPNDPPTIFEEEQEVRATVDSAGQTAEPYESSAADEATFAATTSSQQVSSTVDADHDRDADGDLDPDFVQLTDTEVNSTEKAEVLKVNLAESVSKEPKSEKDVVHDEPQEDQEALTPCSSDNEELVSPRTDNDIPPATYRKDNGVIKKYGRGSRNSKRKRTPSPASPRSSGSVEIELPETVQASLQMEGPSKSKRARKDATNGKVIERNNQVARSAGDEGGLHATSLSPQRHKRKRNSSRSKSPVITPVSPKKQAFDGFHFFDKGPLLHAHGRGGPKPLLAPLHHTQHTLAPTSQSVKKTSSAPTLSRSSDHALSPTELLSVQHPSLTLSQRHSSNSRATRSNCRYRKISVPLGEGRERVCFLVPGCSLSDQEVIEDNEIIDEGEATYADSLRMIKDIESLDFDSYLIGVLRQLVGVDLLREQEVFYLPAIGEEPRLRKSQLRKSASEKISTGKKLHKTSTADSASMQGSPRHSISSAKSRTSSRAPLSSASTSTTSASVLRKVVDLERKSLTPALSADSECTEELSSETDDAGHNHVRELAKTDKDKGQAEAPPGNTSGDSKRRRPLGTDAAAYKPPSDSGVESSDADDNLSPPTLKRKPAITQPKKVEPKSMARRRDSDIREVKRVKRDR</sequence>
<feature type="region of interest" description="Disordered" evidence="1">
    <location>
        <begin position="1382"/>
        <end position="1545"/>
    </location>
</feature>
<evidence type="ECO:0000313" key="2">
    <source>
        <dbReference type="EMBL" id="PFH52118.1"/>
    </source>
</evidence>
<reference evidence="2 3" key="1">
    <citation type="submission" date="2014-02" db="EMBL/GenBank/DDBJ databases">
        <title>Transposable element dynamics among asymbiotic and ectomycorrhizal Amanita fungi.</title>
        <authorList>
            <consortium name="DOE Joint Genome Institute"/>
            <person name="Hess J."/>
            <person name="Skrede I."/>
            <person name="Wolfe B."/>
            <person name="LaButti K."/>
            <person name="Ohm R.A."/>
            <person name="Grigoriev I.V."/>
            <person name="Pringle A."/>
        </authorList>
    </citation>
    <scope>NUCLEOTIDE SEQUENCE [LARGE SCALE GENOMIC DNA]</scope>
    <source>
        <strain evidence="2 3">SKay4041</strain>
    </source>
</reference>